<evidence type="ECO:0000256" key="6">
    <source>
        <dbReference type="ARBA" id="ARBA00049348"/>
    </source>
</evidence>
<dbReference type="CDD" id="cd06445">
    <property type="entry name" value="ATase"/>
    <property type="match status" value="1"/>
</dbReference>
<dbReference type="EMBL" id="CP038231">
    <property type="protein sequence ID" value="QDH14362.1"/>
    <property type="molecule type" value="Genomic_DNA"/>
</dbReference>
<dbReference type="SUPFAM" id="SSF53155">
    <property type="entry name" value="Methylated DNA-protein cysteine methyltransferase domain"/>
    <property type="match status" value="1"/>
</dbReference>
<dbReference type="Pfam" id="PF01035">
    <property type="entry name" value="DNA_binding_1"/>
    <property type="match status" value="1"/>
</dbReference>
<dbReference type="OrthoDB" id="9802228at2"/>
<reference evidence="9 10" key="1">
    <citation type="submission" date="2019-03" db="EMBL/GenBank/DDBJ databases">
        <title>The complete genome sequence of Swingsia_sp. F3b2 LMG30590(T).</title>
        <authorList>
            <person name="Chua K.-O."/>
            <person name="Chan K.-G."/>
            <person name="See-Too W.-S."/>
        </authorList>
    </citation>
    <scope>NUCLEOTIDE SEQUENCE [LARGE SCALE GENOMIC DNA]</scope>
    <source>
        <strain evidence="9 10">F3b2</strain>
    </source>
</reference>
<keyword evidence="3 9" id="KW-0808">Transferase</keyword>
<evidence type="ECO:0000256" key="2">
    <source>
        <dbReference type="ARBA" id="ARBA00022603"/>
    </source>
</evidence>
<name>A0A4Y6UAD0_9PROT</name>
<proteinExistence type="predicted"/>
<dbReference type="Gene3D" id="1.10.10.10">
    <property type="entry name" value="Winged helix-like DNA-binding domain superfamily/Winged helix DNA-binding domain"/>
    <property type="match status" value="1"/>
</dbReference>
<organism evidence="9 10">
    <name type="scientific">Formicincola oecophyllae</name>
    <dbReference type="NCBI Taxonomy" id="2558361"/>
    <lineage>
        <taxon>Bacteria</taxon>
        <taxon>Pseudomonadati</taxon>
        <taxon>Pseudomonadota</taxon>
        <taxon>Alphaproteobacteria</taxon>
        <taxon>Acetobacterales</taxon>
        <taxon>Acetobacteraceae</taxon>
        <taxon>Formicincola</taxon>
    </lineage>
</organism>
<dbReference type="InterPro" id="IPR036631">
    <property type="entry name" value="MGMT_N_sf"/>
</dbReference>
<dbReference type="SUPFAM" id="SSF46767">
    <property type="entry name" value="Methylated DNA-protein cysteine methyltransferase, C-terminal domain"/>
    <property type="match status" value="1"/>
</dbReference>
<keyword evidence="2 9" id="KW-0489">Methyltransferase</keyword>
<feature type="domain" description="Methylguanine DNA methyltransferase ribonuclease-like" evidence="8">
    <location>
        <begin position="7"/>
        <end position="63"/>
    </location>
</feature>
<gene>
    <name evidence="9" type="ORF">E3E12_04025</name>
</gene>
<evidence type="ECO:0000256" key="5">
    <source>
        <dbReference type="ARBA" id="ARBA00023204"/>
    </source>
</evidence>
<dbReference type="GO" id="GO:0032259">
    <property type="term" value="P:methylation"/>
    <property type="evidence" value="ECO:0007669"/>
    <property type="project" value="UniProtKB-KW"/>
</dbReference>
<protein>
    <submittedName>
        <fullName evidence="9">Methylated-DNA--[protein]-cysteine S-methyltransferase</fullName>
    </submittedName>
</protein>
<evidence type="ECO:0000313" key="10">
    <source>
        <dbReference type="Proteomes" id="UP000318709"/>
    </source>
</evidence>
<comment type="catalytic activity">
    <reaction evidence="1">
        <text>a 4-O-methyl-thymidine in DNA + L-cysteinyl-[protein] = a thymidine in DNA + S-methyl-L-cysteinyl-[protein]</text>
        <dbReference type="Rhea" id="RHEA:53428"/>
        <dbReference type="Rhea" id="RHEA-COMP:10131"/>
        <dbReference type="Rhea" id="RHEA-COMP:10132"/>
        <dbReference type="Rhea" id="RHEA-COMP:13555"/>
        <dbReference type="Rhea" id="RHEA-COMP:13556"/>
        <dbReference type="ChEBI" id="CHEBI:29950"/>
        <dbReference type="ChEBI" id="CHEBI:82612"/>
        <dbReference type="ChEBI" id="CHEBI:137386"/>
        <dbReference type="ChEBI" id="CHEBI:137387"/>
        <dbReference type="EC" id="2.1.1.63"/>
    </reaction>
</comment>
<dbReference type="InterPro" id="IPR036217">
    <property type="entry name" value="MethylDNA_cys_MeTrfase_DNAb"/>
</dbReference>
<dbReference type="InterPro" id="IPR008332">
    <property type="entry name" value="MethylG_MeTrfase_N"/>
</dbReference>
<dbReference type="PROSITE" id="PS00374">
    <property type="entry name" value="MGMT"/>
    <property type="match status" value="1"/>
</dbReference>
<keyword evidence="10" id="KW-1185">Reference proteome</keyword>
<accession>A0A4Y6UAD0</accession>
<dbReference type="KEGG" id="swf:E3E12_04025"/>
<dbReference type="InterPro" id="IPR001497">
    <property type="entry name" value="MethylDNA_cys_MeTrfase_AS"/>
</dbReference>
<dbReference type="GO" id="GO:0003908">
    <property type="term" value="F:methylated-DNA-[protein]-cysteine S-methyltransferase activity"/>
    <property type="evidence" value="ECO:0007669"/>
    <property type="project" value="UniProtKB-EC"/>
</dbReference>
<dbReference type="InterPro" id="IPR014048">
    <property type="entry name" value="MethylDNA_cys_MeTrfase_DNA-bd"/>
</dbReference>
<evidence type="ECO:0000256" key="4">
    <source>
        <dbReference type="ARBA" id="ARBA00022763"/>
    </source>
</evidence>
<dbReference type="RefSeq" id="WP_141444065.1">
    <property type="nucleotide sequence ID" value="NZ_CP038231.1"/>
</dbReference>
<evidence type="ECO:0000259" key="8">
    <source>
        <dbReference type="Pfam" id="PF02870"/>
    </source>
</evidence>
<dbReference type="Proteomes" id="UP000318709">
    <property type="component" value="Chromosome"/>
</dbReference>
<keyword evidence="4" id="KW-0227">DNA damage</keyword>
<dbReference type="PANTHER" id="PTHR10815:SF5">
    <property type="entry name" value="METHYLATED-DNA--PROTEIN-CYSTEINE METHYLTRANSFERASE"/>
    <property type="match status" value="1"/>
</dbReference>
<sequence length="148" mass="15844">MPQLSCHTPVGDLTLSEEEGALVAVDEGWGRDQTPTPLLLKACQALEDYFDGKAVDLSAFPIKPPYGTAYQKKVWDVVRSIPHGQTRTYGQVAARAGGSAQSVGQAMGANPLLMFVPCHRVVGARGVGGYRAFEGERTKAWLIALEGD</sequence>
<dbReference type="Pfam" id="PF02870">
    <property type="entry name" value="Methyltransf_1N"/>
    <property type="match status" value="1"/>
</dbReference>
<evidence type="ECO:0000259" key="7">
    <source>
        <dbReference type="Pfam" id="PF01035"/>
    </source>
</evidence>
<evidence type="ECO:0000256" key="3">
    <source>
        <dbReference type="ARBA" id="ARBA00022679"/>
    </source>
</evidence>
<dbReference type="PANTHER" id="PTHR10815">
    <property type="entry name" value="METHYLATED-DNA--PROTEIN-CYSTEINE METHYLTRANSFERASE"/>
    <property type="match status" value="1"/>
</dbReference>
<dbReference type="InterPro" id="IPR036388">
    <property type="entry name" value="WH-like_DNA-bd_sf"/>
</dbReference>
<comment type="catalytic activity">
    <reaction evidence="6">
        <text>a 6-O-methyl-2'-deoxyguanosine in DNA + L-cysteinyl-[protein] = S-methyl-L-cysteinyl-[protein] + a 2'-deoxyguanosine in DNA</text>
        <dbReference type="Rhea" id="RHEA:24000"/>
        <dbReference type="Rhea" id="RHEA-COMP:10131"/>
        <dbReference type="Rhea" id="RHEA-COMP:10132"/>
        <dbReference type="Rhea" id="RHEA-COMP:11367"/>
        <dbReference type="Rhea" id="RHEA-COMP:11368"/>
        <dbReference type="ChEBI" id="CHEBI:29950"/>
        <dbReference type="ChEBI" id="CHEBI:82612"/>
        <dbReference type="ChEBI" id="CHEBI:85445"/>
        <dbReference type="ChEBI" id="CHEBI:85448"/>
        <dbReference type="EC" id="2.1.1.63"/>
    </reaction>
</comment>
<evidence type="ECO:0000313" key="9">
    <source>
        <dbReference type="EMBL" id="QDH14362.1"/>
    </source>
</evidence>
<dbReference type="AlphaFoldDB" id="A0A4Y6UAD0"/>
<keyword evidence="5" id="KW-0234">DNA repair</keyword>
<feature type="domain" description="Methylated-DNA-[protein]-cysteine S-methyltransferase DNA binding" evidence="7">
    <location>
        <begin position="70"/>
        <end position="147"/>
    </location>
</feature>
<evidence type="ECO:0000256" key="1">
    <source>
        <dbReference type="ARBA" id="ARBA00001286"/>
    </source>
</evidence>
<dbReference type="GO" id="GO:0006281">
    <property type="term" value="P:DNA repair"/>
    <property type="evidence" value="ECO:0007669"/>
    <property type="project" value="UniProtKB-KW"/>
</dbReference>
<dbReference type="NCBIfam" id="TIGR00589">
    <property type="entry name" value="ogt"/>
    <property type="match status" value="1"/>
</dbReference>